<sequence length="68" mass="7580">MQTPRRTGLRILVTLGFLVLGIVVGLILQNVVLALVLAAFIWTIWFLGFETRRGRNTGVNDEDNGIQL</sequence>
<organism evidence="2 3">
    <name type="scientific">Microbacterium resistens</name>
    <dbReference type="NCBI Taxonomy" id="156977"/>
    <lineage>
        <taxon>Bacteria</taxon>
        <taxon>Bacillati</taxon>
        <taxon>Actinomycetota</taxon>
        <taxon>Actinomycetes</taxon>
        <taxon>Micrococcales</taxon>
        <taxon>Microbacteriaceae</taxon>
        <taxon>Microbacterium</taxon>
    </lineage>
</organism>
<proteinExistence type="predicted"/>
<dbReference type="Proteomes" id="UP001199642">
    <property type="component" value="Chromosome"/>
</dbReference>
<protein>
    <submittedName>
        <fullName evidence="2">Uncharacterized protein</fullName>
    </submittedName>
</protein>
<evidence type="ECO:0000256" key="1">
    <source>
        <dbReference type="SAM" id="Phobius"/>
    </source>
</evidence>
<keyword evidence="1" id="KW-0812">Transmembrane</keyword>
<name>A0ABY3RMY4_9MICO</name>
<feature type="transmembrane region" description="Helical" evidence="1">
    <location>
        <begin position="7"/>
        <end position="26"/>
    </location>
</feature>
<keyword evidence="3" id="KW-1185">Reference proteome</keyword>
<dbReference type="EMBL" id="CP082781">
    <property type="protein sequence ID" value="UGS25094.1"/>
    <property type="molecule type" value="Genomic_DNA"/>
</dbReference>
<dbReference type="RefSeq" id="WP_067249248.1">
    <property type="nucleotide sequence ID" value="NZ_CP082781.1"/>
</dbReference>
<accession>A0ABY3RMY4</accession>
<gene>
    <name evidence="2" type="ORF">K8F61_10295</name>
</gene>
<feature type="transmembrane region" description="Helical" evidence="1">
    <location>
        <begin position="32"/>
        <end position="49"/>
    </location>
</feature>
<keyword evidence="1" id="KW-0472">Membrane</keyword>
<evidence type="ECO:0000313" key="3">
    <source>
        <dbReference type="Proteomes" id="UP001199642"/>
    </source>
</evidence>
<evidence type="ECO:0000313" key="2">
    <source>
        <dbReference type="EMBL" id="UGS25094.1"/>
    </source>
</evidence>
<keyword evidence="1" id="KW-1133">Transmembrane helix</keyword>
<reference evidence="2 3" key="1">
    <citation type="submission" date="2023-01" db="EMBL/GenBank/DDBJ databases">
        <title>Characterization of estradiol degrading bacteria Microbacterium sp. MZT7 and reveal degrading genes through genome analysis.</title>
        <authorList>
            <person name="Hao P."/>
            <person name="Gao Y."/>
        </authorList>
    </citation>
    <scope>NUCLEOTIDE SEQUENCE [LARGE SCALE GENOMIC DNA]</scope>
    <source>
        <strain evidence="2 3">MZT7</strain>
    </source>
</reference>